<sequence length="346" mass="37794">MTSAVLSNPGLLSKFRGCMIGTLIGDCLGAPFEGDELVSNRILGNYFSNLLNGGSKQIFPYTDDTCMTLSVVNSLIENKKVDAKDLAKKFVAEYFSQPKRGYGKNVVDVFQALKQSNFDDVYLPGKMQFNGSGSYGNGSAMRISPIALFGHNKSDIELKNDAVECSRITHTHPNGYNGAILQCLAVKSALNADSSKEFDPVDFISQLENKMEAFEIEATSPYFESLKKIKDIYLKGQEDITAVEIGKYLGHYVSAHKSVPTAIYSFLRGMKPLSEFECPNPFVRTIYFAISLGGDTDTIASMAGSIAGAYFGVEAIPSELQERCEIIEEVSKLADKLYGASQDVVT</sequence>
<dbReference type="PANTHER" id="PTHR16222:SF24">
    <property type="entry name" value="ADP-RIBOSYLHYDROLASE ARH3"/>
    <property type="match status" value="1"/>
</dbReference>
<dbReference type="FunFam" id="1.10.4080.10:FF:000001">
    <property type="entry name" value="ADP-ribose glycohydrolase ARH3"/>
    <property type="match status" value="1"/>
</dbReference>
<name>A0AAV4RE53_9ARAC</name>
<evidence type="ECO:0000256" key="16">
    <source>
        <dbReference type="ARBA" id="ARBA00023242"/>
    </source>
</evidence>
<keyword evidence="27" id="KW-1185">Reference proteome</keyword>
<organism evidence="26 27">
    <name type="scientific">Caerostris darwini</name>
    <dbReference type="NCBI Taxonomy" id="1538125"/>
    <lineage>
        <taxon>Eukaryota</taxon>
        <taxon>Metazoa</taxon>
        <taxon>Ecdysozoa</taxon>
        <taxon>Arthropoda</taxon>
        <taxon>Chelicerata</taxon>
        <taxon>Arachnida</taxon>
        <taxon>Araneae</taxon>
        <taxon>Araneomorphae</taxon>
        <taxon>Entelegynae</taxon>
        <taxon>Araneoidea</taxon>
        <taxon>Araneidae</taxon>
        <taxon>Caerostris</taxon>
    </lineage>
</organism>
<dbReference type="Proteomes" id="UP001054837">
    <property type="component" value="Unassembled WGS sequence"/>
</dbReference>
<evidence type="ECO:0000256" key="22">
    <source>
        <dbReference type="ARBA" id="ARBA00043187"/>
    </source>
</evidence>
<accession>A0AAV4RE53</accession>
<dbReference type="EC" id="3.2.1.143" evidence="7"/>
<dbReference type="GO" id="GO:0046872">
    <property type="term" value="F:metal ion binding"/>
    <property type="evidence" value="ECO:0007669"/>
    <property type="project" value="UniProtKB-KW"/>
</dbReference>
<comment type="subunit">
    <text evidence="6">Monomer.</text>
</comment>
<dbReference type="PANTHER" id="PTHR16222">
    <property type="entry name" value="ADP-RIBOSYLGLYCOHYDROLASE"/>
    <property type="match status" value="1"/>
</dbReference>
<comment type="subcellular location">
    <subcellularLocation>
        <location evidence="2">Chromosome</location>
    </subcellularLocation>
    <subcellularLocation>
        <location evidence="4">Cytoplasm</location>
    </subcellularLocation>
    <subcellularLocation>
        <location evidence="3">Mitochondrion matrix</location>
    </subcellularLocation>
    <subcellularLocation>
        <location evidence="1">Nucleus</location>
    </subcellularLocation>
</comment>
<evidence type="ECO:0000256" key="7">
    <source>
        <dbReference type="ARBA" id="ARBA00012255"/>
    </source>
</evidence>
<evidence type="ECO:0000256" key="15">
    <source>
        <dbReference type="ARBA" id="ARBA00023204"/>
    </source>
</evidence>
<evidence type="ECO:0000313" key="27">
    <source>
        <dbReference type="Proteomes" id="UP001054837"/>
    </source>
</evidence>
<evidence type="ECO:0000256" key="1">
    <source>
        <dbReference type="ARBA" id="ARBA00004123"/>
    </source>
</evidence>
<evidence type="ECO:0000256" key="11">
    <source>
        <dbReference type="ARBA" id="ARBA00022763"/>
    </source>
</evidence>
<evidence type="ECO:0000256" key="2">
    <source>
        <dbReference type="ARBA" id="ARBA00004286"/>
    </source>
</evidence>
<feature type="binding site" evidence="25">
    <location>
        <position position="64"/>
    </location>
    <ligand>
        <name>Mg(2+)</name>
        <dbReference type="ChEBI" id="CHEBI:18420"/>
        <label>1</label>
    </ligand>
</feature>
<dbReference type="GO" id="GO:0005634">
    <property type="term" value="C:nucleus"/>
    <property type="evidence" value="ECO:0007669"/>
    <property type="project" value="UniProtKB-SubCell"/>
</dbReference>
<reference evidence="26 27" key="1">
    <citation type="submission" date="2021-06" db="EMBL/GenBank/DDBJ databases">
        <title>Caerostris darwini draft genome.</title>
        <authorList>
            <person name="Kono N."/>
            <person name="Arakawa K."/>
        </authorList>
    </citation>
    <scope>NUCLEOTIDE SEQUENCE [LARGE SCALE GENOMIC DNA]</scope>
</reference>
<keyword evidence="11" id="KW-0227">DNA damage</keyword>
<dbReference type="InterPro" id="IPR005502">
    <property type="entry name" value="Ribosyl_crysJ1"/>
</dbReference>
<dbReference type="GO" id="GO:0005694">
    <property type="term" value="C:chromosome"/>
    <property type="evidence" value="ECO:0007669"/>
    <property type="project" value="UniProtKB-SubCell"/>
</dbReference>
<evidence type="ECO:0000256" key="9">
    <source>
        <dbReference type="ARBA" id="ARBA00022490"/>
    </source>
</evidence>
<comment type="catalytic activity">
    <reaction evidence="24">
        <text>alpha-NAD(+) + H2O = ADP-D-ribose + nicotinamide + H(+)</text>
        <dbReference type="Rhea" id="RHEA:68792"/>
        <dbReference type="ChEBI" id="CHEBI:15377"/>
        <dbReference type="ChEBI" id="CHEBI:15378"/>
        <dbReference type="ChEBI" id="CHEBI:17154"/>
        <dbReference type="ChEBI" id="CHEBI:57967"/>
        <dbReference type="ChEBI" id="CHEBI:77017"/>
    </reaction>
</comment>
<dbReference type="EMBL" id="BPLQ01005941">
    <property type="protein sequence ID" value="GIY18737.1"/>
    <property type="molecule type" value="Genomic_DNA"/>
</dbReference>
<evidence type="ECO:0000256" key="13">
    <source>
        <dbReference type="ARBA" id="ARBA00022842"/>
    </source>
</evidence>
<feature type="binding site" evidence="25">
    <location>
        <position position="297"/>
    </location>
    <ligand>
        <name>Mg(2+)</name>
        <dbReference type="ChEBI" id="CHEBI:18420"/>
        <label>1</label>
    </ligand>
</feature>
<keyword evidence="12" id="KW-0378">Hydrolase</keyword>
<evidence type="ECO:0000256" key="19">
    <source>
        <dbReference type="ARBA" id="ARBA00042471"/>
    </source>
</evidence>
<keyword evidence="8" id="KW-0158">Chromosome</keyword>
<comment type="cofactor">
    <cofactor evidence="25">
        <name>Mg(2+)</name>
        <dbReference type="ChEBI" id="CHEBI:18420"/>
    </cofactor>
    <text evidence="25">Binds 2 magnesium ions per subunit.</text>
</comment>
<evidence type="ECO:0000256" key="10">
    <source>
        <dbReference type="ARBA" id="ARBA00022723"/>
    </source>
</evidence>
<evidence type="ECO:0000256" key="12">
    <source>
        <dbReference type="ARBA" id="ARBA00022801"/>
    </source>
</evidence>
<dbReference type="AlphaFoldDB" id="A0AAV4RE53"/>
<feature type="binding site" evidence="25">
    <location>
        <position position="295"/>
    </location>
    <ligand>
        <name>Mg(2+)</name>
        <dbReference type="ChEBI" id="CHEBI:18420"/>
        <label>1</label>
    </ligand>
</feature>
<dbReference type="InterPro" id="IPR050792">
    <property type="entry name" value="ADP-ribosylglycohydrolase"/>
</dbReference>
<evidence type="ECO:0000313" key="26">
    <source>
        <dbReference type="EMBL" id="GIY18737.1"/>
    </source>
</evidence>
<dbReference type="GO" id="GO:0140290">
    <property type="term" value="P:peptidyl-serine ADP-deribosylation"/>
    <property type="evidence" value="ECO:0007669"/>
    <property type="project" value="UniProtKB-ARBA"/>
</dbReference>
<keyword evidence="15" id="KW-0234">DNA repair</keyword>
<feature type="binding site" evidence="25">
    <location>
        <position position="298"/>
    </location>
    <ligand>
        <name>Mg(2+)</name>
        <dbReference type="ChEBI" id="CHEBI:18420"/>
        <label>1</label>
    </ligand>
</feature>
<dbReference type="Gene3D" id="1.10.4080.10">
    <property type="entry name" value="ADP-ribosylation/Crystallin J1"/>
    <property type="match status" value="1"/>
</dbReference>
<evidence type="ECO:0000256" key="8">
    <source>
        <dbReference type="ARBA" id="ARBA00022454"/>
    </source>
</evidence>
<feature type="binding site" evidence="25">
    <location>
        <position position="62"/>
    </location>
    <ligand>
        <name>Mg(2+)</name>
        <dbReference type="ChEBI" id="CHEBI:18420"/>
        <label>1</label>
    </ligand>
</feature>
<feature type="binding site" evidence="25">
    <location>
        <position position="63"/>
    </location>
    <ligand>
        <name>Mg(2+)</name>
        <dbReference type="ChEBI" id="CHEBI:18420"/>
        <label>1</label>
    </ligand>
</feature>
<gene>
    <name evidence="26" type="primary">Adprs</name>
    <name evidence="26" type="ORF">CDAR_605461</name>
</gene>
<comment type="similarity">
    <text evidence="5">Belongs to the ADP-ribosylglycohydrolase family.</text>
</comment>
<dbReference type="GO" id="GO:0005759">
    <property type="term" value="C:mitochondrial matrix"/>
    <property type="evidence" value="ECO:0007669"/>
    <property type="project" value="UniProtKB-SubCell"/>
</dbReference>
<evidence type="ECO:0000256" key="18">
    <source>
        <dbReference type="ARBA" id="ARBA00042398"/>
    </source>
</evidence>
<dbReference type="GO" id="GO:0004649">
    <property type="term" value="F:poly(ADP-ribose) glycohydrolase activity"/>
    <property type="evidence" value="ECO:0007669"/>
    <property type="project" value="UniProtKB-EC"/>
</dbReference>
<evidence type="ECO:0000256" key="25">
    <source>
        <dbReference type="PIRSR" id="PIRSR605502-1"/>
    </source>
</evidence>
<proteinExistence type="inferred from homology"/>
<dbReference type="InterPro" id="IPR036705">
    <property type="entry name" value="Ribosyl_crysJ1_sf"/>
</dbReference>
<evidence type="ECO:0000256" key="20">
    <source>
        <dbReference type="ARBA" id="ARBA00042722"/>
    </source>
</evidence>
<keyword evidence="13 25" id="KW-0460">Magnesium</keyword>
<evidence type="ECO:0000256" key="3">
    <source>
        <dbReference type="ARBA" id="ARBA00004305"/>
    </source>
</evidence>
<evidence type="ECO:0000256" key="6">
    <source>
        <dbReference type="ARBA" id="ARBA00011245"/>
    </source>
</evidence>
<evidence type="ECO:0000256" key="4">
    <source>
        <dbReference type="ARBA" id="ARBA00004496"/>
    </source>
</evidence>
<keyword evidence="10 25" id="KW-0479">Metal-binding</keyword>
<evidence type="ECO:0000256" key="23">
    <source>
        <dbReference type="ARBA" id="ARBA00043193"/>
    </source>
</evidence>
<dbReference type="SUPFAM" id="SSF101478">
    <property type="entry name" value="ADP-ribosylglycohydrolase"/>
    <property type="match status" value="1"/>
</dbReference>
<evidence type="ECO:0000256" key="5">
    <source>
        <dbReference type="ARBA" id="ARBA00010702"/>
    </source>
</evidence>
<dbReference type="Pfam" id="PF03747">
    <property type="entry name" value="ADP_ribosyl_GH"/>
    <property type="match status" value="1"/>
</dbReference>
<evidence type="ECO:0000256" key="17">
    <source>
        <dbReference type="ARBA" id="ARBA00041057"/>
    </source>
</evidence>
<evidence type="ECO:0000256" key="24">
    <source>
        <dbReference type="ARBA" id="ARBA00049015"/>
    </source>
</evidence>
<dbReference type="GO" id="GO:0006281">
    <property type="term" value="P:DNA repair"/>
    <property type="evidence" value="ECO:0007669"/>
    <property type="project" value="UniProtKB-KW"/>
</dbReference>
<keyword evidence="16" id="KW-0539">Nucleus</keyword>
<keyword evidence="14" id="KW-0496">Mitochondrion</keyword>
<evidence type="ECO:0000256" key="21">
    <source>
        <dbReference type="ARBA" id="ARBA00042850"/>
    </source>
</evidence>
<evidence type="ECO:0000256" key="14">
    <source>
        <dbReference type="ARBA" id="ARBA00023128"/>
    </source>
</evidence>
<protein>
    <recommendedName>
        <fullName evidence="17">ADP-ribosylhydrolase ARH3</fullName>
        <ecNumber evidence="7">3.2.1.143</ecNumber>
    </recommendedName>
    <alternativeName>
        <fullName evidence="18">ADP-ribose glycohydrolase ARH3</fullName>
    </alternativeName>
    <alternativeName>
        <fullName evidence="19">ADP-ribosylhydrolase 3</fullName>
    </alternativeName>
    <alternativeName>
        <fullName evidence="22">O-acetyl-ADP-ribose deacetylase ARH3</fullName>
    </alternativeName>
    <alternativeName>
        <fullName evidence="23">Poly(ADP-ribose) glycohydrolase ARH3</fullName>
    </alternativeName>
    <alternativeName>
        <fullName evidence="21">[Protein ADP-ribosylarginine] hydrolase-like protein 2</fullName>
    </alternativeName>
    <alternativeName>
        <fullName evidence="20">[Protein ADP-ribosylserine] hydrolase</fullName>
    </alternativeName>
</protein>
<comment type="caution">
    <text evidence="26">The sequence shown here is derived from an EMBL/GenBank/DDBJ whole genome shotgun (WGS) entry which is preliminary data.</text>
</comment>
<keyword evidence="9" id="KW-0963">Cytoplasm</keyword>